<proteinExistence type="predicted"/>
<accession>A0A6J4T2R0</accession>
<organism evidence="2">
    <name type="scientific">uncultured Rubrobacteraceae bacterium</name>
    <dbReference type="NCBI Taxonomy" id="349277"/>
    <lineage>
        <taxon>Bacteria</taxon>
        <taxon>Bacillati</taxon>
        <taxon>Actinomycetota</taxon>
        <taxon>Rubrobacteria</taxon>
        <taxon>Rubrobacterales</taxon>
        <taxon>Rubrobacteraceae</taxon>
        <taxon>environmental samples</taxon>
    </lineage>
</organism>
<protein>
    <recommendedName>
        <fullName evidence="1">NmrA-like domain-containing protein</fullName>
    </recommendedName>
</protein>
<feature type="domain" description="NmrA-like" evidence="1">
    <location>
        <begin position="19"/>
        <end position="86"/>
    </location>
</feature>
<sequence length="87" mass="8648">MTDRLTVETTNGDGSTPQPTVLLAGATGDLGGRIAENLISRGASVRALMRTDGSAAGRDRVASLGATVVSADVTDVASVTEACRGAS</sequence>
<dbReference type="SUPFAM" id="SSF51735">
    <property type="entry name" value="NAD(P)-binding Rossmann-fold domains"/>
    <property type="match status" value="1"/>
</dbReference>
<evidence type="ECO:0000259" key="1">
    <source>
        <dbReference type="Pfam" id="PF05368"/>
    </source>
</evidence>
<dbReference type="InterPro" id="IPR036291">
    <property type="entry name" value="NAD(P)-bd_dom_sf"/>
</dbReference>
<evidence type="ECO:0000313" key="2">
    <source>
        <dbReference type="EMBL" id="CAA9511791.1"/>
    </source>
</evidence>
<dbReference type="Pfam" id="PF05368">
    <property type="entry name" value="NmrA"/>
    <property type="match status" value="1"/>
</dbReference>
<feature type="non-terminal residue" evidence="2">
    <location>
        <position position="87"/>
    </location>
</feature>
<dbReference type="AlphaFoldDB" id="A0A6J4T2R0"/>
<dbReference type="InterPro" id="IPR008030">
    <property type="entry name" value="NmrA-like"/>
</dbReference>
<dbReference type="Gene3D" id="3.40.50.720">
    <property type="entry name" value="NAD(P)-binding Rossmann-like Domain"/>
    <property type="match status" value="1"/>
</dbReference>
<reference evidence="2" key="1">
    <citation type="submission" date="2020-02" db="EMBL/GenBank/DDBJ databases">
        <authorList>
            <person name="Meier V. D."/>
        </authorList>
    </citation>
    <scope>NUCLEOTIDE SEQUENCE</scope>
    <source>
        <strain evidence="2">AVDCRST_MAG12</strain>
    </source>
</reference>
<name>A0A6J4T2R0_9ACTN</name>
<dbReference type="EMBL" id="CADCVK010000452">
    <property type="protein sequence ID" value="CAA9511791.1"/>
    <property type="molecule type" value="Genomic_DNA"/>
</dbReference>
<gene>
    <name evidence="2" type="ORF">AVDCRST_MAG12-3258</name>
</gene>